<accession>A0AAV1K4D8</accession>
<keyword evidence="9 16" id="KW-0720">Serine protease</keyword>
<evidence type="ECO:0000256" key="11">
    <source>
        <dbReference type="ARBA" id="ARBA00023146"/>
    </source>
</evidence>
<dbReference type="GO" id="GO:0006434">
    <property type="term" value="P:seryl-tRNA aminoacylation"/>
    <property type="evidence" value="ECO:0007669"/>
    <property type="project" value="InterPro"/>
</dbReference>
<name>A0AAV1K4D8_9NEOP</name>
<keyword evidence="10" id="KW-0067">ATP-binding</keyword>
<keyword evidence="7" id="KW-0547">Nucleotide-binding</keyword>
<dbReference type="SMART" id="SM00020">
    <property type="entry name" value="Tryp_SPc"/>
    <property type="match status" value="1"/>
</dbReference>
<comment type="similarity">
    <text evidence="2">Belongs to the class-II aminoacyl-tRNA synthetase family. Type-1 seryl-tRNA synthetase subfamily.</text>
</comment>
<dbReference type="PROSITE" id="PS50862">
    <property type="entry name" value="AA_TRNA_LIGASE_II"/>
    <property type="match status" value="1"/>
</dbReference>
<dbReference type="InterPro" id="IPR002314">
    <property type="entry name" value="aa-tRNA-synt_IIb"/>
</dbReference>
<dbReference type="PANTHER" id="PTHR11778">
    <property type="entry name" value="SERYL-TRNA SYNTHETASE"/>
    <property type="match status" value="1"/>
</dbReference>
<evidence type="ECO:0000259" key="17">
    <source>
        <dbReference type="PROSITE" id="PS50240"/>
    </source>
</evidence>
<dbReference type="GO" id="GO:0004828">
    <property type="term" value="F:serine-tRNA ligase activity"/>
    <property type="evidence" value="ECO:0007669"/>
    <property type="project" value="UniProtKB-EC"/>
</dbReference>
<dbReference type="EMBL" id="CAVLEF010000283">
    <property type="protein sequence ID" value="CAK1556369.1"/>
    <property type="molecule type" value="Genomic_DNA"/>
</dbReference>
<keyword evidence="8 16" id="KW-0378">Hydrolase</keyword>
<organism evidence="19 20">
    <name type="scientific">Leptosia nina</name>
    <dbReference type="NCBI Taxonomy" id="320188"/>
    <lineage>
        <taxon>Eukaryota</taxon>
        <taxon>Metazoa</taxon>
        <taxon>Ecdysozoa</taxon>
        <taxon>Arthropoda</taxon>
        <taxon>Hexapoda</taxon>
        <taxon>Insecta</taxon>
        <taxon>Pterygota</taxon>
        <taxon>Neoptera</taxon>
        <taxon>Endopterygota</taxon>
        <taxon>Lepidoptera</taxon>
        <taxon>Glossata</taxon>
        <taxon>Ditrysia</taxon>
        <taxon>Papilionoidea</taxon>
        <taxon>Pieridae</taxon>
        <taxon>Pierinae</taxon>
        <taxon>Leptosia</taxon>
    </lineage>
</organism>
<dbReference type="InterPro" id="IPR043504">
    <property type="entry name" value="Peptidase_S1_PA_chymotrypsin"/>
</dbReference>
<dbReference type="GO" id="GO:0005576">
    <property type="term" value="C:extracellular region"/>
    <property type="evidence" value="ECO:0007669"/>
    <property type="project" value="UniProtKB-SubCell"/>
</dbReference>
<evidence type="ECO:0000256" key="13">
    <source>
        <dbReference type="ARBA" id="ARBA00031113"/>
    </source>
</evidence>
<feature type="domain" description="Aminoacyl-transfer RNA synthetases class-II family profile" evidence="18">
    <location>
        <begin position="122"/>
        <end position="348"/>
    </location>
</feature>
<protein>
    <recommendedName>
        <fullName evidence="13">Seryl-tRNA synthetase</fullName>
        <ecNumber evidence="15">3.4.21.4</ecNumber>
        <ecNumber evidence="3">6.1.1.11</ecNumber>
    </recommendedName>
</protein>
<comment type="caution">
    <text evidence="19">The sequence shown here is derived from an EMBL/GenBank/DDBJ whole genome shotgun (WGS) entry which is preliminary data.</text>
</comment>
<feature type="domain" description="Peptidase S1" evidence="17">
    <location>
        <begin position="460"/>
        <end position="701"/>
    </location>
</feature>
<evidence type="ECO:0000256" key="8">
    <source>
        <dbReference type="ARBA" id="ARBA00022801"/>
    </source>
</evidence>
<dbReference type="Proteomes" id="UP001497472">
    <property type="component" value="Unassembled WGS sequence"/>
</dbReference>
<keyword evidence="6 16" id="KW-0645">Protease</keyword>
<dbReference type="EC" id="6.1.1.11" evidence="3"/>
<dbReference type="Pfam" id="PF00587">
    <property type="entry name" value="tRNA-synt_2b"/>
    <property type="match status" value="1"/>
</dbReference>
<evidence type="ECO:0000256" key="14">
    <source>
        <dbReference type="ARBA" id="ARBA00036320"/>
    </source>
</evidence>
<dbReference type="AlphaFoldDB" id="A0AAV1K4D8"/>
<dbReference type="Gene3D" id="2.40.10.10">
    <property type="entry name" value="Trypsin-like serine proteases"/>
    <property type="match status" value="1"/>
</dbReference>
<evidence type="ECO:0000256" key="3">
    <source>
        <dbReference type="ARBA" id="ARBA00012840"/>
    </source>
</evidence>
<keyword evidence="12" id="KW-1015">Disulfide bond</keyword>
<evidence type="ECO:0000256" key="1">
    <source>
        <dbReference type="ARBA" id="ARBA00004613"/>
    </source>
</evidence>
<dbReference type="InterPro" id="IPR009003">
    <property type="entry name" value="Peptidase_S1_PA"/>
</dbReference>
<evidence type="ECO:0000313" key="19">
    <source>
        <dbReference type="EMBL" id="CAK1556369.1"/>
    </source>
</evidence>
<sequence length="705" mass="79036">MRKGVGDINRVHDLYKKLKETSVDDSNYVSLKDNFYKELTSIPNKTHPTVQQYNDHPRTISTINTRKDFGSHKPLDFSEITQLLNLMRTDKLGYTCDNKSYFYFGDLAEYEEALIKYTVSCLLEKGFSLVSVPDILSGDIIRSCGMMINRDRTQIYSLDPSLHGPDQYLSGTAEMSLAGLLNNSIHNVKELPLKLVSVSRCYRAETSNIIEERGTYRVHQFTKVEMFIASKPEESDAMLEYIRQTQEELFSPLGLHMRVLDMPPHELGAPAYRKYDIEAWMPGRQNYGEISSCSNCTDYQSRRLNIKYCDVNKTTYVHTLNGTGCAIPRMLIALFETHQLAKGKIFVPEILQPFLSGKKYIVNVAFSLSLGDRCKPQPHTSDGTCVLVHNCPVAVRDVTQNDSHPFKRCGFSGDIEIVCCPKGEETLKSPSTEVKFGRRIADIQCQKVVETSLPPLGMHVIGGETASPGEFPHMVALGYNSSGLYEFKCGGSLISEYYVLTAAHCVDNIDHMKPTIVRMGVVDITGNTLNKETDILIANTTFYPQYSRKQKYHDLALLRLVTPASSNLNPICLYTTDENPTVPLTITGWGRTNTTRLDTRSNILLKANVSIVSVSECRESYGSWRRLPSGIGRTQICAGDEFGRHDTCEGDSGGPLQALTEQDGNYRLIGVTSFGRGCASTVPGVYTRVSEYLDWIEEVVWPNKF</sequence>
<dbReference type="EC" id="3.4.21.4" evidence="15"/>
<dbReference type="Pfam" id="PF00089">
    <property type="entry name" value="Trypsin"/>
    <property type="match status" value="1"/>
</dbReference>
<dbReference type="PROSITE" id="PS00135">
    <property type="entry name" value="TRYPSIN_SER"/>
    <property type="match status" value="1"/>
</dbReference>
<evidence type="ECO:0000256" key="10">
    <source>
        <dbReference type="ARBA" id="ARBA00022840"/>
    </source>
</evidence>
<evidence type="ECO:0000313" key="20">
    <source>
        <dbReference type="Proteomes" id="UP001497472"/>
    </source>
</evidence>
<keyword evidence="5" id="KW-0436">Ligase</keyword>
<evidence type="ECO:0000256" key="6">
    <source>
        <dbReference type="ARBA" id="ARBA00022670"/>
    </source>
</evidence>
<reference evidence="19 20" key="1">
    <citation type="submission" date="2023-11" db="EMBL/GenBank/DDBJ databases">
        <authorList>
            <person name="Okamura Y."/>
        </authorList>
    </citation>
    <scope>NUCLEOTIDE SEQUENCE [LARGE SCALE GENOMIC DNA]</scope>
</reference>
<evidence type="ECO:0000256" key="7">
    <source>
        <dbReference type="ARBA" id="ARBA00022741"/>
    </source>
</evidence>
<dbReference type="InterPro" id="IPR002317">
    <property type="entry name" value="Ser-tRNA-ligase_type_1"/>
</dbReference>
<keyword evidence="20" id="KW-1185">Reference proteome</keyword>
<dbReference type="GO" id="GO:0016485">
    <property type="term" value="P:protein processing"/>
    <property type="evidence" value="ECO:0007669"/>
    <property type="project" value="UniProtKB-ARBA"/>
</dbReference>
<evidence type="ECO:0000256" key="5">
    <source>
        <dbReference type="ARBA" id="ARBA00022598"/>
    </source>
</evidence>
<keyword evidence="4" id="KW-0964">Secreted</keyword>
<evidence type="ECO:0000256" key="9">
    <source>
        <dbReference type="ARBA" id="ARBA00022825"/>
    </source>
</evidence>
<dbReference type="FunFam" id="2.40.10.10:FF:000047">
    <property type="entry name" value="Trypsin eta"/>
    <property type="match status" value="1"/>
</dbReference>
<dbReference type="GO" id="GO:0005524">
    <property type="term" value="F:ATP binding"/>
    <property type="evidence" value="ECO:0007669"/>
    <property type="project" value="UniProtKB-KW"/>
</dbReference>
<proteinExistence type="inferred from homology"/>
<dbReference type="InterPro" id="IPR001254">
    <property type="entry name" value="Trypsin_dom"/>
</dbReference>
<evidence type="ECO:0000256" key="15">
    <source>
        <dbReference type="ARBA" id="ARBA00038868"/>
    </source>
</evidence>
<dbReference type="FunFam" id="3.30.930.10:FF:000078">
    <property type="entry name" value="Seryl-tRNA synthetase"/>
    <property type="match status" value="1"/>
</dbReference>
<dbReference type="SUPFAM" id="SSF55681">
    <property type="entry name" value="Class II aaRS and biotin synthetases"/>
    <property type="match status" value="1"/>
</dbReference>
<dbReference type="InterPro" id="IPR033116">
    <property type="entry name" value="TRYPSIN_SER"/>
</dbReference>
<evidence type="ECO:0000259" key="18">
    <source>
        <dbReference type="PROSITE" id="PS50862"/>
    </source>
</evidence>
<dbReference type="InterPro" id="IPR018114">
    <property type="entry name" value="TRYPSIN_HIS"/>
</dbReference>
<evidence type="ECO:0000256" key="12">
    <source>
        <dbReference type="ARBA" id="ARBA00023157"/>
    </source>
</evidence>
<dbReference type="InterPro" id="IPR045864">
    <property type="entry name" value="aa-tRNA-synth_II/BPL/LPL"/>
</dbReference>
<dbReference type="PROSITE" id="PS00134">
    <property type="entry name" value="TRYPSIN_HIS"/>
    <property type="match status" value="1"/>
</dbReference>
<dbReference type="PROSITE" id="PS50240">
    <property type="entry name" value="TRYPSIN_DOM"/>
    <property type="match status" value="1"/>
</dbReference>
<comment type="catalytic activity">
    <reaction evidence="14">
        <text>Preferential cleavage: Arg-|-Xaa, Lys-|-Xaa.</text>
        <dbReference type="EC" id="3.4.21.4"/>
    </reaction>
</comment>
<dbReference type="GO" id="GO:0004252">
    <property type="term" value="F:serine-type endopeptidase activity"/>
    <property type="evidence" value="ECO:0007669"/>
    <property type="project" value="UniProtKB-EC"/>
</dbReference>
<dbReference type="PRINTS" id="PR00981">
    <property type="entry name" value="TRNASYNTHSER"/>
</dbReference>
<evidence type="ECO:0000256" key="4">
    <source>
        <dbReference type="ARBA" id="ARBA00022525"/>
    </source>
</evidence>
<dbReference type="CDD" id="cd00190">
    <property type="entry name" value="Tryp_SPc"/>
    <property type="match status" value="1"/>
</dbReference>
<evidence type="ECO:0000256" key="16">
    <source>
        <dbReference type="RuleBase" id="RU363034"/>
    </source>
</evidence>
<dbReference type="Gene3D" id="3.30.930.10">
    <property type="entry name" value="Bira Bifunctional Protein, Domain 2"/>
    <property type="match status" value="1"/>
</dbReference>
<dbReference type="InterPro" id="IPR006195">
    <property type="entry name" value="aa-tRNA-synth_II"/>
</dbReference>
<keyword evidence="11" id="KW-0030">Aminoacyl-tRNA synthetase</keyword>
<gene>
    <name evidence="19" type="ORF">LNINA_LOCUS15124</name>
</gene>
<evidence type="ECO:0000256" key="2">
    <source>
        <dbReference type="ARBA" id="ARBA00010728"/>
    </source>
</evidence>
<comment type="subcellular location">
    <subcellularLocation>
        <location evidence="1">Secreted</location>
    </subcellularLocation>
</comment>
<dbReference type="SUPFAM" id="SSF50494">
    <property type="entry name" value="Trypsin-like serine proteases"/>
    <property type="match status" value="1"/>
</dbReference>